<dbReference type="AlphaFoldDB" id="A0A450TVR1"/>
<dbReference type="InterPro" id="IPR007712">
    <property type="entry name" value="RelE/ParE_toxin"/>
</dbReference>
<name>A0A450TVR1_9GAMM</name>
<evidence type="ECO:0000313" key="2">
    <source>
        <dbReference type="EMBL" id="VFJ73064.1"/>
    </source>
</evidence>
<dbReference type="PANTHER" id="PTHR38813">
    <property type="match status" value="1"/>
</dbReference>
<proteinExistence type="predicted"/>
<dbReference type="PANTHER" id="PTHR38813:SF1">
    <property type="entry name" value="TOXIN RELE1-RELATED"/>
    <property type="match status" value="1"/>
</dbReference>
<keyword evidence="1" id="KW-1277">Toxin-antitoxin system</keyword>
<dbReference type="InterPro" id="IPR035093">
    <property type="entry name" value="RelE/ParE_toxin_dom_sf"/>
</dbReference>
<gene>
    <name evidence="2" type="ORF">BECKFW1821C_GA0114237_104312</name>
</gene>
<dbReference type="EMBL" id="CAADFE010000043">
    <property type="protein sequence ID" value="VFJ73064.1"/>
    <property type="molecule type" value="Genomic_DNA"/>
</dbReference>
<dbReference type="Gene3D" id="3.30.2310.20">
    <property type="entry name" value="RelE-like"/>
    <property type="match status" value="1"/>
</dbReference>
<dbReference type="Pfam" id="PF05016">
    <property type="entry name" value="ParE_toxin"/>
    <property type="match status" value="1"/>
</dbReference>
<protein>
    <submittedName>
        <fullName evidence="2">mRNA interferase RelE/StbE</fullName>
    </submittedName>
</protein>
<accession>A0A450TVR1</accession>
<sequence length="87" mass="10398">MGTYRIEWKRSALRELKHLDRPAISRVITAIESLASNPLPTGIRKLQGSQRTYRLRVGIYRVIYELHESRLIVEIIRVRHRRDAYRE</sequence>
<dbReference type="InterPro" id="IPR052747">
    <property type="entry name" value="TA_system_RelE_toxin"/>
</dbReference>
<reference evidence="2" key="1">
    <citation type="submission" date="2019-02" db="EMBL/GenBank/DDBJ databases">
        <authorList>
            <person name="Gruber-Vodicka R. H."/>
            <person name="Seah K. B. B."/>
        </authorList>
    </citation>
    <scope>NUCLEOTIDE SEQUENCE</scope>
    <source>
        <strain evidence="2">BECK_BZ131</strain>
    </source>
</reference>
<evidence type="ECO:0000256" key="1">
    <source>
        <dbReference type="ARBA" id="ARBA00022649"/>
    </source>
</evidence>
<organism evidence="2">
    <name type="scientific">Candidatus Kentrum sp. FW</name>
    <dbReference type="NCBI Taxonomy" id="2126338"/>
    <lineage>
        <taxon>Bacteria</taxon>
        <taxon>Pseudomonadati</taxon>
        <taxon>Pseudomonadota</taxon>
        <taxon>Gammaproteobacteria</taxon>
        <taxon>Candidatus Kentrum</taxon>
    </lineage>
</organism>
<dbReference type="SUPFAM" id="SSF143011">
    <property type="entry name" value="RelE-like"/>
    <property type="match status" value="1"/>
</dbReference>